<keyword evidence="1" id="KW-0472">Membrane</keyword>
<dbReference type="PATRIC" id="fig|1429438.4.peg.6846"/>
<comment type="caution">
    <text evidence="2">The sequence shown here is derived from an EMBL/GenBank/DDBJ whole genome shotgun (WGS) entry which is preliminary data.</text>
</comment>
<gene>
    <name evidence="2" type="ORF">ETSY1_36425</name>
</gene>
<evidence type="ECO:0000256" key="1">
    <source>
        <dbReference type="SAM" id="Phobius"/>
    </source>
</evidence>
<dbReference type="PANTHER" id="PTHR38568">
    <property type="entry name" value="DUF445 DOMAIN-CONTAINING PROTEIN-RELATED"/>
    <property type="match status" value="1"/>
</dbReference>
<dbReference type="PANTHER" id="PTHR38568:SF1">
    <property type="entry name" value="DUF445 DOMAIN-CONTAINING PROTEIN"/>
    <property type="match status" value="1"/>
</dbReference>
<feature type="transmembrane region" description="Helical" evidence="1">
    <location>
        <begin position="39"/>
        <end position="62"/>
    </location>
</feature>
<keyword evidence="3" id="KW-1185">Reference proteome</keyword>
<proteinExistence type="predicted"/>
<dbReference type="HOGENOM" id="CLU_077507_0_0_7"/>
<feature type="transmembrane region" description="Helical" evidence="1">
    <location>
        <begin position="228"/>
        <end position="249"/>
    </location>
</feature>
<dbReference type="AlphaFoldDB" id="W4L7R0"/>
<protein>
    <recommendedName>
        <fullName evidence="4">DUF445 domain-containing protein</fullName>
    </recommendedName>
</protein>
<name>W4L7R0_ENTF1</name>
<reference evidence="2 3" key="1">
    <citation type="journal article" date="2014" name="Nature">
        <title>An environmental bacterial taxon with a large and distinct metabolic repertoire.</title>
        <authorList>
            <person name="Wilson M.C."/>
            <person name="Mori T."/>
            <person name="Ruckert C."/>
            <person name="Uria A.R."/>
            <person name="Helf M.J."/>
            <person name="Takada K."/>
            <person name="Gernert C."/>
            <person name="Steffens U.A."/>
            <person name="Heycke N."/>
            <person name="Schmitt S."/>
            <person name="Rinke C."/>
            <person name="Helfrich E.J."/>
            <person name="Brachmann A.O."/>
            <person name="Gurgui C."/>
            <person name="Wakimoto T."/>
            <person name="Kracht M."/>
            <person name="Crusemann M."/>
            <person name="Hentschel U."/>
            <person name="Abe I."/>
            <person name="Matsunaga S."/>
            <person name="Kalinowski J."/>
            <person name="Takeyama H."/>
            <person name="Piel J."/>
        </authorList>
    </citation>
    <scope>NUCLEOTIDE SEQUENCE [LARGE SCALE GENOMIC DNA]</scope>
    <source>
        <strain evidence="3">TSY1</strain>
    </source>
</reference>
<dbReference type="EMBL" id="AZHW01001124">
    <property type="protein sequence ID" value="ETW94077.1"/>
    <property type="molecule type" value="Genomic_DNA"/>
</dbReference>
<keyword evidence="1" id="KW-1133">Transmembrane helix</keyword>
<sequence>MAGAVTTGASWLNKSSGTNLVSAACVILGLVLPMPLHRPVLMIGLFGLSGAITNWLAIHMLFEKVPGLYGSGVIPERFEDFKREIHRLIMEQFFRPEHVQRFLEQQQVGGEEDGFDFNTMIDEADMAPAFDGLIEVVQASQFGNLLGMVGGAQALEPLREPFGSKLKDALKDVAHAPEFQENLRAQVSGYAVSDQMLQQVDTLVQRRLEELTPQMVKDIMQQMIRDHLGWLVVWGGVFGGLIGFITSWIPFF</sequence>
<evidence type="ECO:0008006" key="4">
    <source>
        <dbReference type="Google" id="ProtNLM"/>
    </source>
</evidence>
<organism evidence="2 3">
    <name type="scientific">Entotheonella factor</name>
    <dbReference type="NCBI Taxonomy" id="1429438"/>
    <lineage>
        <taxon>Bacteria</taxon>
        <taxon>Pseudomonadati</taxon>
        <taxon>Nitrospinota/Tectimicrobiota group</taxon>
        <taxon>Candidatus Tectimicrobiota</taxon>
        <taxon>Candidatus Entotheonellia</taxon>
        <taxon>Candidatus Entotheonellales</taxon>
        <taxon>Candidatus Entotheonellaceae</taxon>
        <taxon>Candidatus Entotheonella</taxon>
    </lineage>
</organism>
<dbReference type="Proteomes" id="UP000019141">
    <property type="component" value="Unassembled WGS sequence"/>
</dbReference>
<keyword evidence="1" id="KW-0812">Transmembrane</keyword>
<evidence type="ECO:0000313" key="2">
    <source>
        <dbReference type="EMBL" id="ETW94077.1"/>
    </source>
</evidence>
<evidence type="ECO:0000313" key="3">
    <source>
        <dbReference type="Proteomes" id="UP000019141"/>
    </source>
</evidence>
<accession>W4L7R0</accession>